<evidence type="ECO:0000313" key="1">
    <source>
        <dbReference type="EMBL" id="KAH6931146.1"/>
    </source>
</evidence>
<reference evidence="1" key="1">
    <citation type="submission" date="2020-05" db="EMBL/GenBank/DDBJ databases">
        <title>Large-scale comparative analyses of tick genomes elucidate their genetic diversity and vector capacities.</title>
        <authorList>
            <person name="Jia N."/>
            <person name="Wang J."/>
            <person name="Shi W."/>
            <person name="Du L."/>
            <person name="Sun Y."/>
            <person name="Zhan W."/>
            <person name="Jiang J."/>
            <person name="Wang Q."/>
            <person name="Zhang B."/>
            <person name="Ji P."/>
            <person name="Sakyi L.B."/>
            <person name="Cui X."/>
            <person name="Yuan T."/>
            <person name="Jiang B."/>
            <person name="Yang W."/>
            <person name="Lam T.T.-Y."/>
            <person name="Chang Q."/>
            <person name="Ding S."/>
            <person name="Wang X."/>
            <person name="Zhu J."/>
            <person name="Ruan X."/>
            <person name="Zhao L."/>
            <person name="Wei J."/>
            <person name="Que T."/>
            <person name="Du C."/>
            <person name="Cheng J."/>
            <person name="Dai P."/>
            <person name="Han X."/>
            <person name="Huang E."/>
            <person name="Gao Y."/>
            <person name="Liu J."/>
            <person name="Shao H."/>
            <person name="Ye R."/>
            <person name="Li L."/>
            <person name="Wei W."/>
            <person name="Wang X."/>
            <person name="Wang C."/>
            <person name="Yang T."/>
            <person name="Huo Q."/>
            <person name="Li W."/>
            <person name="Guo W."/>
            <person name="Chen H."/>
            <person name="Zhou L."/>
            <person name="Ni X."/>
            <person name="Tian J."/>
            <person name="Zhou Y."/>
            <person name="Sheng Y."/>
            <person name="Liu T."/>
            <person name="Pan Y."/>
            <person name="Xia L."/>
            <person name="Li J."/>
            <person name="Zhao F."/>
            <person name="Cao W."/>
        </authorList>
    </citation>
    <scope>NUCLEOTIDE SEQUENCE</scope>
    <source>
        <strain evidence="1">Hyas-2018</strain>
    </source>
</reference>
<keyword evidence="2" id="KW-1185">Reference proteome</keyword>
<evidence type="ECO:0000313" key="2">
    <source>
        <dbReference type="Proteomes" id="UP000821845"/>
    </source>
</evidence>
<sequence length="119" mass="13242">MEAKSRAPLPFCRVLCQPGRQASATSVRVPFLPSKKRAAPVRSGEGGEPGSMRRPWPHERVRFVLARPRQLRQSGPPAPYTHAATRPRAQASGSPHGVGRMRWQNLLNGVRHSSELSFW</sequence>
<dbReference type="Proteomes" id="UP000821845">
    <property type="component" value="Chromosome 5"/>
</dbReference>
<name>A0ACB7SB15_HYAAI</name>
<accession>A0ACB7SB15</accession>
<protein>
    <submittedName>
        <fullName evidence="1">Uncharacterized protein</fullName>
    </submittedName>
</protein>
<dbReference type="EMBL" id="CM023485">
    <property type="protein sequence ID" value="KAH6931146.1"/>
    <property type="molecule type" value="Genomic_DNA"/>
</dbReference>
<proteinExistence type="predicted"/>
<comment type="caution">
    <text evidence="1">The sequence shown here is derived from an EMBL/GenBank/DDBJ whole genome shotgun (WGS) entry which is preliminary data.</text>
</comment>
<gene>
    <name evidence="1" type="ORF">HPB50_022503</name>
</gene>
<organism evidence="1 2">
    <name type="scientific">Hyalomma asiaticum</name>
    <name type="common">Tick</name>
    <dbReference type="NCBI Taxonomy" id="266040"/>
    <lineage>
        <taxon>Eukaryota</taxon>
        <taxon>Metazoa</taxon>
        <taxon>Ecdysozoa</taxon>
        <taxon>Arthropoda</taxon>
        <taxon>Chelicerata</taxon>
        <taxon>Arachnida</taxon>
        <taxon>Acari</taxon>
        <taxon>Parasitiformes</taxon>
        <taxon>Ixodida</taxon>
        <taxon>Ixodoidea</taxon>
        <taxon>Ixodidae</taxon>
        <taxon>Hyalomminae</taxon>
        <taxon>Hyalomma</taxon>
    </lineage>
</organism>